<dbReference type="AlphaFoldDB" id="A0AAN2CB76"/>
<dbReference type="KEGG" id="vab:WPS_29540"/>
<evidence type="ECO:0000256" key="1">
    <source>
        <dbReference type="SAM" id="SignalP"/>
    </source>
</evidence>
<keyword evidence="3" id="KW-1185">Reference proteome</keyword>
<feature type="chain" id="PRO_5042957866" evidence="1">
    <location>
        <begin position="22"/>
        <end position="589"/>
    </location>
</feature>
<protein>
    <submittedName>
        <fullName evidence="2">Uncharacterized protein</fullName>
    </submittedName>
</protein>
<accession>A0AAN2CB76</accession>
<evidence type="ECO:0000313" key="3">
    <source>
        <dbReference type="Proteomes" id="UP001317532"/>
    </source>
</evidence>
<dbReference type="EMBL" id="AP025523">
    <property type="protein sequence ID" value="BDE07678.1"/>
    <property type="molecule type" value="Genomic_DNA"/>
</dbReference>
<sequence length="589" mass="65105">MRFSVLVALACMWFAALGVTAAASPPTSLDVSAKNVDFYYNRFIVTADGSVRVRLSDGTTVSGETFTMDLKLNRYLVAGDVHVDGPTIHQSGAAFAGYPDLDRSFFLPAGETPERYTYYGLDWTNPHPGHEHPGDAFYFPDLSGERAYIKAAGARIVPRTNVLFDQARVYTAGIYAYSPRYVVTFSANPHFFENAFAGARADVAVPFNGSAHSLTALHARNDAVNGTYLAIDQHFVWDHDYIVAAIDPLTQEQRQYNLIGYKRFSSKLESRLFLQESAAQAGIVNRPENAAAFGEIQLNGALRHSGLSYTQDNYYQYILGYPRQANDAVAAINYDPRWREHPTQTALVWTGYEDRLFHGLPVTFRLRSGVGTAHDIYGYGGYPNLNPPGPDLFYHTYGGTLSLPALKFANGLSLTAVYDRQQTWFSQPHHTDISDARVSLSKQYGLQHVNAFLLYDVKNTGDYWGAQQLAAFPAGVAAQTGCAGGGDVCVTPFGTYRGLDAFRGFATSRGLSGSLVFTPSPLFTMSLLLSHYSDFPKPVPGVFGQPPWQFTGGLRVRLSKQVLLDVARSNYFNFANERWTPQFQIQFSP</sequence>
<reference evidence="2 3" key="1">
    <citation type="journal article" date="2022" name="ISME Commun">
        <title>Vulcanimicrobium alpinus gen. nov. sp. nov., the first cultivated representative of the candidate phylum 'Eremiobacterota', is a metabolically versatile aerobic anoxygenic phototroph.</title>
        <authorList>
            <person name="Yabe S."/>
            <person name="Muto K."/>
            <person name="Abe K."/>
            <person name="Yokota A."/>
            <person name="Staudigel H."/>
            <person name="Tebo B.M."/>
        </authorList>
    </citation>
    <scope>NUCLEOTIDE SEQUENCE [LARGE SCALE GENOMIC DNA]</scope>
    <source>
        <strain evidence="2 3">WC8-2</strain>
    </source>
</reference>
<dbReference type="RefSeq" id="WP_317995255.1">
    <property type="nucleotide sequence ID" value="NZ_AP025523.1"/>
</dbReference>
<keyword evidence="1" id="KW-0732">Signal</keyword>
<dbReference type="Proteomes" id="UP001317532">
    <property type="component" value="Chromosome"/>
</dbReference>
<name>A0AAN2CB76_UNVUL</name>
<feature type="signal peptide" evidence="1">
    <location>
        <begin position="1"/>
        <end position="21"/>
    </location>
</feature>
<evidence type="ECO:0000313" key="2">
    <source>
        <dbReference type="EMBL" id="BDE07678.1"/>
    </source>
</evidence>
<gene>
    <name evidence="2" type="ORF">WPS_29540</name>
</gene>
<proteinExistence type="predicted"/>
<organism evidence="2 3">
    <name type="scientific">Vulcanimicrobium alpinum</name>
    <dbReference type="NCBI Taxonomy" id="3016050"/>
    <lineage>
        <taxon>Bacteria</taxon>
        <taxon>Bacillati</taxon>
        <taxon>Vulcanimicrobiota</taxon>
        <taxon>Vulcanimicrobiia</taxon>
        <taxon>Vulcanimicrobiales</taxon>
        <taxon>Vulcanimicrobiaceae</taxon>
        <taxon>Vulcanimicrobium</taxon>
    </lineage>
</organism>